<name>A0A1F4XKV7_9BACT</name>
<reference evidence="1 2" key="1">
    <citation type="journal article" date="2016" name="Nat. Commun.">
        <title>Thousands of microbial genomes shed light on interconnected biogeochemical processes in an aquifer system.</title>
        <authorList>
            <person name="Anantharaman K."/>
            <person name="Brown C.T."/>
            <person name="Hug L.A."/>
            <person name="Sharon I."/>
            <person name="Castelle C.J."/>
            <person name="Probst A.J."/>
            <person name="Thomas B.C."/>
            <person name="Singh A."/>
            <person name="Wilkins M.J."/>
            <person name="Karaoz U."/>
            <person name="Brodie E.L."/>
            <person name="Williams K.H."/>
            <person name="Hubbard S.S."/>
            <person name="Banfield J.F."/>
        </authorList>
    </citation>
    <scope>NUCLEOTIDE SEQUENCE [LARGE SCALE GENOMIC DNA]</scope>
</reference>
<gene>
    <name evidence="1" type="ORF">A2V81_02310</name>
</gene>
<proteinExistence type="predicted"/>
<evidence type="ECO:0000313" key="2">
    <source>
        <dbReference type="Proteomes" id="UP000177614"/>
    </source>
</evidence>
<evidence type="ECO:0000313" key="1">
    <source>
        <dbReference type="EMBL" id="OGC82342.1"/>
    </source>
</evidence>
<comment type="caution">
    <text evidence="1">The sequence shown here is derived from an EMBL/GenBank/DDBJ whole genome shotgun (WGS) entry which is preliminary data.</text>
</comment>
<protein>
    <submittedName>
        <fullName evidence="1">Uncharacterized protein</fullName>
    </submittedName>
</protein>
<organism evidence="1 2">
    <name type="scientific">Candidatus Abawacabacteria bacterium RBG_16_42_10</name>
    <dbReference type="NCBI Taxonomy" id="1817814"/>
    <lineage>
        <taxon>Bacteria</taxon>
        <taxon>Candidatus Abawacaibacteriota</taxon>
    </lineage>
</organism>
<dbReference type="AlphaFoldDB" id="A0A1F4XKV7"/>
<dbReference type="Proteomes" id="UP000177614">
    <property type="component" value="Unassembled WGS sequence"/>
</dbReference>
<accession>A0A1F4XKV7</accession>
<sequence>MDIAGKPYKATGITKPRLVAKSLQIAKLLELQRAQLNDNKPISEDIPYFHEANLMGVISYFMMMRIENCQRTQQCDPSKGALFHWFDDTFRRIYELPKDDPQKTEELRQERGDVVGFFLQNIFPFVEVTKVLQSLNPYDLVIYGIPDQRRLLNEHVQLTSIDAYRSLLQHLLQQYSVDGLELIDQYKKMDQIFEGRTLMRSMTTMRSLARGVGKAALSNKDYITAIHSFFFSGDLAHEDIRNIFTSAVIEMENEHPQLCEEILKFLDTPYTDWFIQLKNAYQPAPYEPKANN</sequence>
<dbReference type="EMBL" id="MEWR01000008">
    <property type="protein sequence ID" value="OGC82342.1"/>
    <property type="molecule type" value="Genomic_DNA"/>
</dbReference>